<evidence type="ECO:0000313" key="1">
    <source>
        <dbReference type="EMBL" id="NYA71370.1"/>
    </source>
</evidence>
<sequence length="306" mass="34982">MHSIFTGSTAKKLVGTGIGLQPYVLDDLSLVLTKKSINRYFGHTGKSDWLNEYMHGFTRFGIGATGLLEQLSNPILFQVVKKDGFPTIEEAYSVRTLLDSCEFILFAKKEGFLSVIELRIAALAENILSAHRKEPFEHQITEITGLNHLKWKASQRIFDVLQEKQKEKAHVWIRGLNDNFWDFLLDQLQTDWKEIAQNPIPAANFIHEWVFGRLPEDLMEELRQSAPKRTYRSRKQPQRIEKSGLSAYLHALIGLYGVSGQNLSILGQLLDKSHPLRRSVVLPDPTEKPELPTFAKQLQEAMFVKK</sequence>
<organism evidence="1 2">
    <name type="scientific">Flavobacterium agri</name>
    <dbReference type="NCBI Taxonomy" id="2743471"/>
    <lineage>
        <taxon>Bacteria</taxon>
        <taxon>Pseudomonadati</taxon>
        <taxon>Bacteroidota</taxon>
        <taxon>Flavobacteriia</taxon>
        <taxon>Flavobacteriales</taxon>
        <taxon>Flavobacteriaceae</taxon>
        <taxon>Flavobacterium</taxon>
    </lineage>
</organism>
<reference evidence="1 2" key="1">
    <citation type="submission" date="2020-07" db="EMBL/GenBank/DDBJ databases">
        <authorList>
            <person name="Sun Q."/>
        </authorList>
    </citation>
    <scope>NUCLEOTIDE SEQUENCE [LARGE SCALE GENOMIC DNA]</scope>
    <source>
        <strain evidence="1 2">MAH-1</strain>
    </source>
</reference>
<proteinExistence type="predicted"/>
<gene>
    <name evidence="1" type="ORF">HZF10_10590</name>
</gene>
<keyword evidence="2" id="KW-1185">Reference proteome</keyword>
<dbReference type="EMBL" id="JACBJI010000004">
    <property type="protein sequence ID" value="NYA71370.1"/>
    <property type="molecule type" value="Genomic_DNA"/>
</dbReference>
<dbReference type="Proteomes" id="UP000535020">
    <property type="component" value="Unassembled WGS sequence"/>
</dbReference>
<name>A0A7Y9C5U8_9FLAO</name>
<dbReference type="RefSeq" id="WP_176006181.1">
    <property type="nucleotide sequence ID" value="NZ_JABWMI010000011.1"/>
</dbReference>
<dbReference type="AlphaFoldDB" id="A0A7Y9C5U8"/>
<protein>
    <submittedName>
        <fullName evidence="1">Uncharacterized protein</fullName>
    </submittedName>
</protein>
<comment type="caution">
    <text evidence="1">The sequence shown here is derived from an EMBL/GenBank/DDBJ whole genome shotgun (WGS) entry which is preliminary data.</text>
</comment>
<accession>A0A7Y9C5U8</accession>
<evidence type="ECO:0000313" key="2">
    <source>
        <dbReference type="Proteomes" id="UP000535020"/>
    </source>
</evidence>